<dbReference type="Gene3D" id="3.30.160.60">
    <property type="entry name" value="Classic Zinc Finger"/>
    <property type="match status" value="2"/>
</dbReference>
<sequence length="207" mass="23200">MLQIQQFGNGGLNKTSTHSLPSFNELITAIPLPNDFLSSSSPPPHSTTPPSNSTPFPEYYQFQPIRQEIRPKFPISNPPSFDAQYPRRESFSPAPHSPLSSLGSSATTPEDLVVSSAAAAPPVTKRTTKTQVVARDVGVTSRKHICKWCHRSFTTSGHLARHNRIHTGERKHNCPWPSCDAKFARQDNCMQHYKSHTNNKKRKRHTH</sequence>
<dbReference type="EMBL" id="CH408159">
    <property type="protein sequence ID" value="EDK40076.2"/>
    <property type="molecule type" value="Genomic_DNA"/>
</dbReference>
<evidence type="ECO:0000313" key="12">
    <source>
        <dbReference type="Proteomes" id="UP000001997"/>
    </source>
</evidence>
<feature type="compositionally biased region" description="Polar residues" evidence="9">
    <location>
        <begin position="98"/>
        <end position="107"/>
    </location>
</feature>
<keyword evidence="4" id="KW-0677">Repeat</keyword>
<evidence type="ECO:0000256" key="2">
    <source>
        <dbReference type="ARBA" id="ARBA00022491"/>
    </source>
</evidence>
<dbReference type="RefSeq" id="XP_001483445.2">
    <property type="nucleotide sequence ID" value="XM_001483395.1"/>
</dbReference>
<dbReference type="KEGG" id="pgu:PGUG_04174"/>
<evidence type="ECO:0000256" key="9">
    <source>
        <dbReference type="SAM" id="MobiDB-lite"/>
    </source>
</evidence>
<dbReference type="AlphaFoldDB" id="A5DLM3"/>
<dbReference type="PROSITE" id="PS50157">
    <property type="entry name" value="ZINC_FINGER_C2H2_2"/>
    <property type="match status" value="2"/>
</dbReference>
<evidence type="ECO:0000259" key="10">
    <source>
        <dbReference type="PROSITE" id="PS50157"/>
    </source>
</evidence>
<evidence type="ECO:0000256" key="4">
    <source>
        <dbReference type="ARBA" id="ARBA00022737"/>
    </source>
</evidence>
<dbReference type="InterPro" id="IPR036236">
    <property type="entry name" value="Znf_C2H2_sf"/>
</dbReference>
<dbReference type="GO" id="GO:0000122">
    <property type="term" value="P:negative regulation of transcription by RNA polymerase II"/>
    <property type="evidence" value="ECO:0007669"/>
    <property type="project" value="UniProtKB-ARBA"/>
</dbReference>
<dbReference type="InParanoid" id="A5DLM3"/>
<gene>
    <name evidence="11" type="ORF">PGUG_04174</name>
</gene>
<dbReference type="STRING" id="294746.A5DLM3"/>
<dbReference type="PANTHER" id="PTHR14003">
    <property type="entry name" value="TRANSCRIPTIONAL REPRESSOR PROTEIN YY"/>
    <property type="match status" value="1"/>
</dbReference>
<proteinExistence type="predicted"/>
<dbReference type="GeneID" id="5125604"/>
<dbReference type="Proteomes" id="UP000001997">
    <property type="component" value="Unassembled WGS sequence"/>
</dbReference>
<dbReference type="InterPro" id="IPR013087">
    <property type="entry name" value="Znf_C2H2_type"/>
</dbReference>
<keyword evidence="6" id="KW-0862">Zinc</keyword>
<feature type="domain" description="C2H2-type" evidence="10">
    <location>
        <begin position="172"/>
        <end position="201"/>
    </location>
</feature>
<dbReference type="GO" id="GO:0005667">
    <property type="term" value="C:transcription regulator complex"/>
    <property type="evidence" value="ECO:0007669"/>
    <property type="project" value="TreeGrafter"/>
</dbReference>
<reference evidence="11 12" key="1">
    <citation type="journal article" date="2009" name="Nature">
        <title>Evolution of pathogenicity and sexual reproduction in eight Candida genomes.</title>
        <authorList>
            <person name="Butler G."/>
            <person name="Rasmussen M.D."/>
            <person name="Lin M.F."/>
            <person name="Santos M.A."/>
            <person name="Sakthikumar S."/>
            <person name="Munro C.A."/>
            <person name="Rheinbay E."/>
            <person name="Grabherr M."/>
            <person name="Forche A."/>
            <person name="Reedy J.L."/>
            <person name="Agrafioti I."/>
            <person name="Arnaud M.B."/>
            <person name="Bates S."/>
            <person name="Brown A.J."/>
            <person name="Brunke S."/>
            <person name="Costanzo M.C."/>
            <person name="Fitzpatrick D.A."/>
            <person name="de Groot P.W."/>
            <person name="Harris D."/>
            <person name="Hoyer L.L."/>
            <person name="Hube B."/>
            <person name="Klis F.M."/>
            <person name="Kodira C."/>
            <person name="Lennard N."/>
            <person name="Logue M.E."/>
            <person name="Martin R."/>
            <person name="Neiman A.M."/>
            <person name="Nikolaou E."/>
            <person name="Quail M.A."/>
            <person name="Quinn J."/>
            <person name="Santos M.C."/>
            <person name="Schmitzberger F.F."/>
            <person name="Sherlock G."/>
            <person name="Shah P."/>
            <person name="Silverstein K.A."/>
            <person name="Skrzypek M.S."/>
            <person name="Soll D."/>
            <person name="Staggs R."/>
            <person name="Stansfield I."/>
            <person name="Stumpf M.P."/>
            <person name="Sudbery P.E."/>
            <person name="Srikantha T."/>
            <person name="Zeng Q."/>
            <person name="Berman J."/>
            <person name="Berriman M."/>
            <person name="Heitman J."/>
            <person name="Gow N.A."/>
            <person name="Lorenz M.C."/>
            <person name="Birren B.W."/>
            <person name="Kellis M."/>
            <person name="Cuomo C.A."/>
        </authorList>
    </citation>
    <scope>NUCLEOTIDE SEQUENCE [LARGE SCALE GENOMIC DNA]</scope>
    <source>
        <strain evidence="12">ATCC 6260 / CBS 566 / DSM 6381 / JCM 1539 / NBRC 10279 / NRRL Y-324</strain>
    </source>
</reference>
<dbReference type="SUPFAM" id="SSF57667">
    <property type="entry name" value="beta-beta-alpha zinc fingers"/>
    <property type="match status" value="1"/>
</dbReference>
<keyword evidence="3" id="KW-0479">Metal-binding</keyword>
<feature type="domain" description="C2H2-type" evidence="10">
    <location>
        <begin position="144"/>
        <end position="171"/>
    </location>
</feature>
<name>A5DLM3_PICGU</name>
<evidence type="ECO:0000256" key="6">
    <source>
        <dbReference type="ARBA" id="ARBA00022833"/>
    </source>
</evidence>
<evidence type="ECO:0000256" key="3">
    <source>
        <dbReference type="ARBA" id="ARBA00022723"/>
    </source>
</evidence>
<evidence type="ECO:0000256" key="8">
    <source>
        <dbReference type="PROSITE-ProRule" id="PRU00042"/>
    </source>
</evidence>
<keyword evidence="12" id="KW-1185">Reference proteome</keyword>
<dbReference type="VEuPathDB" id="FungiDB:PGUG_04174"/>
<keyword evidence="2" id="KW-0678">Repressor</keyword>
<feature type="region of interest" description="Disordered" evidence="9">
    <location>
        <begin position="71"/>
        <end position="107"/>
    </location>
</feature>
<dbReference type="HOGENOM" id="CLU_069169_0_0_1"/>
<dbReference type="OrthoDB" id="6365676at2759"/>
<dbReference type="SMART" id="SM00355">
    <property type="entry name" value="ZnF_C2H2"/>
    <property type="match status" value="2"/>
</dbReference>
<accession>A5DLM3</accession>
<evidence type="ECO:0000256" key="1">
    <source>
        <dbReference type="ARBA" id="ARBA00004123"/>
    </source>
</evidence>
<keyword evidence="5 8" id="KW-0863">Zinc-finger</keyword>
<dbReference type="PANTHER" id="PTHR14003:SF19">
    <property type="entry name" value="YY2 TRANSCRIPTION FACTOR"/>
    <property type="match status" value="1"/>
</dbReference>
<organism evidence="11 12">
    <name type="scientific">Meyerozyma guilliermondii (strain ATCC 6260 / CBS 566 / DSM 6381 / JCM 1539 / NBRC 10279 / NRRL Y-324)</name>
    <name type="common">Yeast</name>
    <name type="synonym">Candida guilliermondii</name>
    <dbReference type="NCBI Taxonomy" id="294746"/>
    <lineage>
        <taxon>Eukaryota</taxon>
        <taxon>Fungi</taxon>
        <taxon>Dikarya</taxon>
        <taxon>Ascomycota</taxon>
        <taxon>Saccharomycotina</taxon>
        <taxon>Pichiomycetes</taxon>
        <taxon>Debaryomycetaceae</taxon>
        <taxon>Meyerozyma</taxon>
    </lineage>
</organism>
<dbReference type="GO" id="GO:0060258">
    <property type="term" value="P:negative regulation of filamentous growth"/>
    <property type="evidence" value="ECO:0007669"/>
    <property type="project" value="UniProtKB-ARBA"/>
</dbReference>
<evidence type="ECO:0000256" key="7">
    <source>
        <dbReference type="ARBA" id="ARBA00023242"/>
    </source>
</evidence>
<dbReference type="GO" id="GO:0008270">
    <property type="term" value="F:zinc ion binding"/>
    <property type="evidence" value="ECO:0007669"/>
    <property type="project" value="UniProtKB-KW"/>
</dbReference>
<evidence type="ECO:0000313" key="11">
    <source>
        <dbReference type="EMBL" id="EDK40076.2"/>
    </source>
</evidence>
<dbReference type="GO" id="GO:0000981">
    <property type="term" value="F:DNA-binding transcription factor activity, RNA polymerase II-specific"/>
    <property type="evidence" value="ECO:0007669"/>
    <property type="project" value="TreeGrafter"/>
</dbReference>
<evidence type="ECO:0000256" key="5">
    <source>
        <dbReference type="ARBA" id="ARBA00022771"/>
    </source>
</evidence>
<feature type="compositionally biased region" description="Low complexity" evidence="9">
    <location>
        <begin position="48"/>
        <end position="57"/>
    </location>
</feature>
<comment type="subcellular location">
    <subcellularLocation>
        <location evidence="1">Nucleus</location>
    </subcellularLocation>
</comment>
<protein>
    <recommendedName>
        <fullName evidence="10">C2H2-type domain-containing protein</fullName>
    </recommendedName>
</protein>
<dbReference type="FunFam" id="3.30.160.60:FF:001382">
    <property type="entry name" value="Transcriptional repressor"/>
    <property type="match status" value="1"/>
</dbReference>
<feature type="region of interest" description="Disordered" evidence="9">
    <location>
        <begin position="34"/>
        <end position="58"/>
    </location>
</feature>
<dbReference type="GO" id="GO:0000978">
    <property type="term" value="F:RNA polymerase II cis-regulatory region sequence-specific DNA binding"/>
    <property type="evidence" value="ECO:0007669"/>
    <property type="project" value="TreeGrafter"/>
</dbReference>
<dbReference type="GO" id="GO:0005634">
    <property type="term" value="C:nucleus"/>
    <property type="evidence" value="ECO:0007669"/>
    <property type="project" value="UniProtKB-SubCell"/>
</dbReference>
<dbReference type="OMA" id="HICKWCH"/>
<dbReference type="PROSITE" id="PS00028">
    <property type="entry name" value="ZINC_FINGER_C2H2_1"/>
    <property type="match status" value="2"/>
</dbReference>
<keyword evidence="7" id="KW-0539">Nucleus</keyword>
<dbReference type="eggNOG" id="KOG1721">
    <property type="taxonomic scope" value="Eukaryota"/>
</dbReference>
<dbReference type="GO" id="GO:0000785">
    <property type="term" value="C:chromatin"/>
    <property type="evidence" value="ECO:0007669"/>
    <property type="project" value="TreeGrafter"/>
</dbReference>